<feature type="domain" description="Bacillithiol biosynthesis BshC C-terminal coiled-coil" evidence="4">
    <location>
        <begin position="371"/>
        <end position="525"/>
    </location>
</feature>
<dbReference type="Pfam" id="PF24850">
    <property type="entry name" value="CC_BshC"/>
    <property type="match status" value="1"/>
</dbReference>
<gene>
    <name evidence="2 5" type="primary">bshC</name>
    <name evidence="5" type="ORF">ETU09_08260</name>
</gene>
<comment type="caution">
    <text evidence="5">The sequence shown here is derived from an EMBL/GenBank/DDBJ whole genome shotgun (WGS) entry which is preliminary data.</text>
</comment>
<evidence type="ECO:0000256" key="2">
    <source>
        <dbReference type="HAMAP-Rule" id="MF_01867"/>
    </source>
</evidence>
<dbReference type="EC" id="6.-.-.-" evidence="2"/>
<dbReference type="PIRSF" id="PIRSF012535">
    <property type="entry name" value="UCP012535"/>
    <property type="match status" value="1"/>
</dbReference>
<dbReference type="Proteomes" id="UP000319499">
    <property type="component" value="Unassembled WGS sequence"/>
</dbReference>
<dbReference type="OrthoDB" id="9765151at2"/>
<dbReference type="InterPro" id="IPR011199">
    <property type="entry name" value="Bacillithiol_biosynth_BshC"/>
</dbReference>
<proteinExistence type="inferred from homology"/>
<dbReference type="NCBIfam" id="TIGR03998">
    <property type="entry name" value="thiol_BshC"/>
    <property type="match status" value="1"/>
</dbReference>
<dbReference type="EMBL" id="SELH01000025">
    <property type="protein sequence ID" value="TWP26545.1"/>
    <property type="molecule type" value="Genomic_DNA"/>
</dbReference>
<protein>
    <recommendedName>
        <fullName evidence="2">Putative cysteine ligase BshC</fullName>
        <ecNumber evidence="2">6.-.-.-</ecNumber>
    </recommendedName>
</protein>
<accession>A0A563D8L8</accession>
<evidence type="ECO:0000313" key="6">
    <source>
        <dbReference type="Proteomes" id="UP000319499"/>
    </source>
</evidence>
<sequence>MENQINISEIPSINKLVKDYLNKESFVRSFYHQDFNYQNLINQSKEKINNYLHRETLVYELSEQLSKIHLSDKQKLNLEKLSLKNTVTITTGHQLNLMSGPLFFIYKILHVIKLCDFMNKNQKEIYFVPMFWMATEDHDFEEINHFYFNNKKIEWKDQFKDYVGEIPTTSLEDVLHPFHEKLKYFPKGRQLREIIENSYFTSENLAEATQKFVHRLFKDYGLLFIDGNSRNLKKLFVPFIKDDIKYQKSFHEISKTINLLKDNYKIQVNPRNINFFYRDNQERKRIEPVGNKYKIVDTKKTFSSDEIVKELDLFPEKFSPNALLRPVYQEVILPNVAYIGGNAEIAYWLELKKYFDEQNLVYPILIPRNSVLLLNSIQEKKMQKLDWKGISIFESKKKIIDSFVNQLSTKKFDFKKYENQLKNIFDDLIHESINTDSTWRDMILAQQKKQLNGLNKINERFYKSERLKYNEYLLNFEKLYMEIFPYNQWQERILNFSEYYAIMGTDFFDLIYANINEFESVISIVNIDK</sequence>
<dbReference type="RefSeq" id="WP_146293056.1">
    <property type="nucleotide sequence ID" value="NZ_SELH01000025.1"/>
</dbReference>
<dbReference type="InterPro" id="IPR055399">
    <property type="entry name" value="CC_BshC"/>
</dbReference>
<dbReference type="HAMAP" id="MF_01867">
    <property type="entry name" value="BshC"/>
    <property type="match status" value="1"/>
</dbReference>
<dbReference type="GO" id="GO:0016874">
    <property type="term" value="F:ligase activity"/>
    <property type="evidence" value="ECO:0007669"/>
    <property type="project" value="UniProtKB-UniRule"/>
</dbReference>
<comment type="similarity">
    <text evidence="2">Belongs to the BshC family.</text>
</comment>
<name>A0A563D8L8_9FLAO</name>
<reference evidence="5 6" key="1">
    <citation type="submission" date="2019-02" db="EMBL/GenBank/DDBJ databases">
        <title>Apibacter muscae sp. nov.: a novel member of the house fly microbiota.</title>
        <authorList>
            <person name="Park R."/>
        </authorList>
    </citation>
    <scope>NUCLEOTIDE SEQUENCE [LARGE SCALE GENOMIC DNA]</scope>
    <source>
        <strain evidence="5 6">AL1</strain>
    </source>
</reference>
<evidence type="ECO:0000259" key="3">
    <source>
        <dbReference type="Pfam" id="PF10079"/>
    </source>
</evidence>
<dbReference type="InterPro" id="IPR055398">
    <property type="entry name" value="Rossmann-like_BshC"/>
</dbReference>
<organism evidence="5 6">
    <name type="scientific">Apibacter muscae</name>
    <dbReference type="NCBI Taxonomy" id="2509004"/>
    <lineage>
        <taxon>Bacteria</taxon>
        <taxon>Pseudomonadati</taxon>
        <taxon>Bacteroidota</taxon>
        <taxon>Flavobacteriia</taxon>
        <taxon>Flavobacteriales</taxon>
        <taxon>Weeksellaceae</taxon>
        <taxon>Apibacter</taxon>
    </lineage>
</organism>
<evidence type="ECO:0000313" key="5">
    <source>
        <dbReference type="EMBL" id="TWP26545.1"/>
    </source>
</evidence>
<dbReference type="AlphaFoldDB" id="A0A563D8L8"/>
<evidence type="ECO:0000259" key="4">
    <source>
        <dbReference type="Pfam" id="PF24850"/>
    </source>
</evidence>
<keyword evidence="6" id="KW-1185">Reference proteome</keyword>
<keyword evidence="1 2" id="KW-0436">Ligase</keyword>
<evidence type="ECO:0000256" key="1">
    <source>
        <dbReference type="ARBA" id="ARBA00022598"/>
    </source>
</evidence>
<feature type="domain" description="Bacillithiol biosynthesis BshC N-terminal Rossmann-like" evidence="3">
    <location>
        <begin position="5"/>
        <end position="369"/>
    </location>
</feature>
<dbReference type="Pfam" id="PF10079">
    <property type="entry name" value="Rossmann-like_BshC"/>
    <property type="match status" value="1"/>
</dbReference>